<proteinExistence type="predicted"/>
<evidence type="ECO:0000313" key="1">
    <source>
        <dbReference type="EMBL" id="SVB32878.1"/>
    </source>
</evidence>
<reference evidence="1" key="1">
    <citation type="submission" date="2018-05" db="EMBL/GenBank/DDBJ databases">
        <authorList>
            <person name="Lanie J.A."/>
            <person name="Ng W.-L."/>
            <person name="Kazmierczak K.M."/>
            <person name="Andrzejewski T.M."/>
            <person name="Davidsen T.M."/>
            <person name="Wayne K.J."/>
            <person name="Tettelin H."/>
            <person name="Glass J.I."/>
            <person name="Rusch D."/>
            <person name="Podicherti R."/>
            <person name="Tsui H.-C.T."/>
            <person name="Winkler M.E."/>
        </authorList>
    </citation>
    <scope>NUCLEOTIDE SEQUENCE</scope>
</reference>
<dbReference type="EMBL" id="UINC01037418">
    <property type="protein sequence ID" value="SVB32878.1"/>
    <property type="molecule type" value="Genomic_DNA"/>
</dbReference>
<feature type="non-terminal residue" evidence="1">
    <location>
        <position position="96"/>
    </location>
</feature>
<organism evidence="1">
    <name type="scientific">marine metagenome</name>
    <dbReference type="NCBI Taxonomy" id="408172"/>
    <lineage>
        <taxon>unclassified sequences</taxon>
        <taxon>metagenomes</taxon>
        <taxon>ecological metagenomes</taxon>
    </lineage>
</organism>
<accession>A0A382D346</accession>
<protein>
    <recommendedName>
        <fullName evidence="2">Peptidase A2 domain-containing protein</fullName>
    </recommendedName>
</protein>
<gene>
    <name evidence="1" type="ORF">METZ01_LOCUS185732</name>
</gene>
<evidence type="ECO:0008006" key="2">
    <source>
        <dbReference type="Google" id="ProtNLM"/>
    </source>
</evidence>
<sequence>MGNGGTAIPLRFFMGIPTLKVNMQGSSYNWFFDTGAVICYVTEQIEEWEAPVDTYDDFYPGYGNFSTEVFEDEITLGTLNMKIKCGVLPSLLGMSL</sequence>
<name>A0A382D346_9ZZZZ</name>
<dbReference type="AlphaFoldDB" id="A0A382D346"/>